<dbReference type="STRING" id="1856405.BFC17_13690"/>
<comment type="caution">
    <text evidence="1">The sequence shown here is derived from an EMBL/GenBank/DDBJ whole genome shotgun (WGS) entry which is preliminary data.</text>
</comment>
<proteinExistence type="predicted"/>
<keyword evidence="2" id="KW-1185">Reference proteome</keyword>
<organism evidence="1 2">
    <name type="scientific">Alteromonas lipolytica</name>
    <dbReference type="NCBI Taxonomy" id="1856405"/>
    <lineage>
        <taxon>Bacteria</taxon>
        <taxon>Pseudomonadati</taxon>
        <taxon>Pseudomonadota</taxon>
        <taxon>Gammaproteobacteria</taxon>
        <taxon>Alteromonadales</taxon>
        <taxon>Alteromonadaceae</taxon>
        <taxon>Alteromonas/Salinimonas group</taxon>
        <taxon>Alteromonas</taxon>
    </lineage>
</organism>
<dbReference type="EMBL" id="MJIC01000010">
    <property type="protein sequence ID" value="OFI35332.1"/>
    <property type="molecule type" value="Genomic_DNA"/>
</dbReference>
<gene>
    <name evidence="1" type="ORF">BFC17_13690</name>
</gene>
<evidence type="ECO:0000313" key="2">
    <source>
        <dbReference type="Proteomes" id="UP000176037"/>
    </source>
</evidence>
<evidence type="ECO:0000313" key="1">
    <source>
        <dbReference type="EMBL" id="OFI35332.1"/>
    </source>
</evidence>
<dbReference type="AlphaFoldDB" id="A0A1E8FHB3"/>
<protein>
    <submittedName>
        <fullName evidence="1">Uncharacterized protein</fullName>
    </submittedName>
</protein>
<name>A0A1E8FHB3_9ALTE</name>
<reference evidence="1 2" key="1">
    <citation type="submission" date="2016-09" db="EMBL/GenBank/DDBJ databases">
        <title>Alteromonas lipolytica, a new species isolated from sea water.</title>
        <authorList>
            <person name="Wu Y.-H."/>
            <person name="Cheng H."/>
            <person name="Xu X.-W."/>
        </authorList>
    </citation>
    <scope>NUCLEOTIDE SEQUENCE [LARGE SCALE GENOMIC DNA]</scope>
    <source>
        <strain evidence="1 2">JW12</strain>
    </source>
</reference>
<accession>A0A1E8FHB3</accession>
<dbReference type="Proteomes" id="UP000176037">
    <property type="component" value="Unassembled WGS sequence"/>
</dbReference>
<dbReference type="OrthoDB" id="6637817at2"/>
<dbReference type="RefSeq" id="WP_070176250.1">
    <property type="nucleotide sequence ID" value="NZ_BMJR01000001.1"/>
</dbReference>
<sequence>MDIAQAKTLIHALSQGIDPVSGEMLHQDSCFNQPAVIRALYAAHSALEKSLAYEKRKRALPENAGKAWDLSEDEQLIRLFDEGTSLAELAKQHHRTSGSIKARLEKLGKISPV</sequence>